<keyword evidence="1" id="KW-1133">Transmembrane helix</keyword>
<dbReference type="PROSITE" id="PS50234">
    <property type="entry name" value="VWFA"/>
    <property type="match status" value="1"/>
</dbReference>
<sequence length="172" mass="19747">MLQFFHLNDSCDTRLAVIRQSGSSSVKINLQSGYSSRHFKIVLSSIKQSKEPAHNLTNGLLLMQEVFRADKRIGVPQIGIIFVVGKSQDATQVMQVAESLLSDEVILFAIGTKQTGKEFPAIFLIFFSFFFSFFLAFVFPFTSFFFLFYFLSIFISNFAFFLFSFFLSHFHF</sequence>
<dbReference type="Pfam" id="PF00092">
    <property type="entry name" value="VWA"/>
    <property type="match status" value="1"/>
</dbReference>
<dbReference type="Proteomes" id="UP000597762">
    <property type="component" value="Unassembled WGS sequence"/>
</dbReference>
<dbReference type="EMBL" id="CAHIKZ030005483">
    <property type="protein sequence ID" value="CAE1326615.1"/>
    <property type="molecule type" value="Genomic_DNA"/>
</dbReference>
<keyword evidence="4" id="KW-1185">Reference proteome</keyword>
<organism evidence="3 4">
    <name type="scientific">Acanthosepion pharaonis</name>
    <name type="common">Pharaoh cuttlefish</name>
    <name type="synonym">Sepia pharaonis</name>
    <dbReference type="NCBI Taxonomy" id="158019"/>
    <lineage>
        <taxon>Eukaryota</taxon>
        <taxon>Metazoa</taxon>
        <taxon>Spiralia</taxon>
        <taxon>Lophotrochozoa</taxon>
        <taxon>Mollusca</taxon>
        <taxon>Cephalopoda</taxon>
        <taxon>Coleoidea</taxon>
        <taxon>Decapodiformes</taxon>
        <taxon>Sepiida</taxon>
        <taxon>Sepiina</taxon>
        <taxon>Sepiidae</taxon>
        <taxon>Acanthosepion</taxon>
    </lineage>
</organism>
<evidence type="ECO:0000256" key="1">
    <source>
        <dbReference type="SAM" id="Phobius"/>
    </source>
</evidence>
<evidence type="ECO:0000259" key="2">
    <source>
        <dbReference type="PROSITE" id="PS50234"/>
    </source>
</evidence>
<feature type="transmembrane region" description="Helical" evidence="1">
    <location>
        <begin position="121"/>
        <end position="141"/>
    </location>
</feature>
<gene>
    <name evidence="3" type="ORF">SPHA_76185</name>
</gene>
<proteinExistence type="predicted"/>
<dbReference type="SUPFAM" id="SSF53300">
    <property type="entry name" value="vWA-like"/>
    <property type="match status" value="1"/>
</dbReference>
<feature type="transmembrane region" description="Helical" evidence="1">
    <location>
        <begin position="147"/>
        <end position="167"/>
    </location>
</feature>
<evidence type="ECO:0000313" key="3">
    <source>
        <dbReference type="EMBL" id="CAE1326615.1"/>
    </source>
</evidence>
<dbReference type="AlphaFoldDB" id="A0A812ERL1"/>
<dbReference type="InterPro" id="IPR002035">
    <property type="entry name" value="VWF_A"/>
</dbReference>
<reference evidence="3" key="1">
    <citation type="submission" date="2021-01" db="EMBL/GenBank/DDBJ databases">
        <authorList>
            <person name="Li R."/>
            <person name="Bekaert M."/>
        </authorList>
    </citation>
    <scope>NUCLEOTIDE SEQUENCE</scope>
    <source>
        <strain evidence="3">Farmed</strain>
    </source>
</reference>
<feature type="domain" description="VWFA" evidence="2">
    <location>
        <begin position="1"/>
        <end position="111"/>
    </location>
</feature>
<accession>A0A812ERL1</accession>
<protein>
    <recommendedName>
        <fullName evidence="2">VWFA domain-containing protein</fullName>
    </recommendedName>
</protein>
<name>A0A812ERL1_ACAPH</name>
<keyword evidence="1" id="KW-0812">Transmembrane</keyword>
<dbReference type="Gene3D" id="3.40.50.410">
    <property type="entry name" value="von Willebrand factor, type A domain"/>
    <property type="match status" value="1"/>
</dbReference>
<keyword evidence="1" id="KW-0472">Membrane</keyword>
<dbReference type="InterPro" id="IPR036465">
    <property type="entry name" value="vWFA_dom_sf"/>
</dbReference>
<evidence type="ECO:0000313" key="4">
    <source>
        <dbReference type="Proteomes" id="UP000597762"/>
    </source>
</evidence>
<comment type="caution">
    <text evidence="3">The sequence shown here is derived from an EMBL/GenBank/DDBJ whole genome shotgun (WGS) entry which is preliminary data.</text>
</comment>